<protein>
    <recommendedName>
        <fullName evidence="1">SnoaL-like domain-containing protein</fullName>
    </recommendedName>
</protein>
<dbReference type="SUPFAM" id="SSF54427">
    <property type="entry name" value="NTF2-like"/>
    <property type="match status" value="1"/>
</dbReference>
<dbReference type="EMBL" id="BAABIS010000001">
    <property type="protein sequence ID" value="GAA4856067.1"/>
    <property type="molecule type" value="Genomic_DNA"/>
</dbReference>
<organism evidence="2 3">
    <name type="scientific">Kitasatospora terrestris</name>
    <dbReference type="NCBI Taxonomy" id="258051"/>
    <lineage>
        <taxon>Bacteria</taxon>
        <taxon>Bacillati</taxon>
        <taxon>Actinomycetota</taxon>
        <taxon>Actinomycetes</taxon>
        <taxon>Kitasatosporales</taxon>
        <taxon>Streptomycetaceae</taxon>
        <taxon>Kitasatospora</taxon>
    </lineage>
</organism>
<dbReference type="InterPro" id="IPR032710">
    <property type="entry name" value="NTF2-like_dom_sf"/>
</dbReference>
<proteinExistence type="predicted"/>
<feature type="domain" description="SnoaL-like" evidence="1">
    <location>
        <begin position="8"/>
        <end position="106"/>
    </location>
</feature>
<reference evidence="3" key="1">
    <citation type="journal article" date="2019" name="Int. J. Syst. Evol. Microbiol.">
        <title>The Global Catalogue of Microorganisms (GCM) 10K type strain sequencing project: providing services to taxonomists for standard genome sequencing and annotation.</title>
        <authorList>
            <consortium name="The Broad Institute Genomics Platform"/>
            <consortium name="The Broad Institute Genome Sequencing Center for Infectious Disease"/>
            <person name="Wu L."/>
            <person name="Ma J."/>
        </authorList>
    </citation>
    <scope>NUCLEOTIDE SEQUENCE [LARGE SCALE GENOMIC DNA]</scope>
    <source>
        <strain evidence="3">JCM 13006</strain>
    </source>
</reference>
<dbReference type="Gene3D" id="3.10.450.50">
    <property type="match status" value="1"/>
</dbReference>
<comment type="caution">
    <text evidence="2">The sequence shown here is derived from an EMBL/GenBank/DDBJ whole genome shotgun (WGS) entry which is preliminary data.</text>
</comment>
<evidence type="ECO:0000313" key="3">
    <source>
        <dbReference type="Proteomes" id="UP001501752"/>
    </source>
</evidence>
<dbReference type="Pfam" id="PF12680">
    <property type="entry name" value="SnoaL_2"/>
    <property type="match status" value="1"/>
</dbReference>
<dbReference type="RefSeq" id="WP_345697948.1">
    <property type="nucleotide sequence ID" value="NZ_BAABIS010000001.1"/>
</dbReference>
<evidence type="ECO:0000313" key="2">
    <source>
        <dbReference type="EMBL" id="GAA4856067.1"/>
    </source>
</evidence>
<dbReference type="Proteomes" id="UP001501752">
    <property type="component" value="Unassembled WGS sequence"/>
</dbReference>
<gene>
    <name evidence="2" type="ORF">GCM10023235_37000</name>
</gene>
<dbReference type="InterPro" id="IPR037401">
    <property type="entry name" value="SnoaL-like"/>
</dbReference>
<accession>A0ABP9DPS9</accession>
<evidence type="ECO:0000259" key="1">
    <source>
        <dbReference type="Pfam" id="PF12680"/>
    </source>
</evidence>
<keyword evidence="3" id="KW-1185">Reference proteome</keyword>
<sequence length="111" mass="12229">MSEALDVAREFIAAANRGDVSELLAALAPEARVEMAGAVYEGRESAVHRFFVPWVVEVAGRYRETGAPAEDRPGEVAVGYRFATPRGLREDLVYTYRVNMGHITEIVGRFA</sequence>
<name>A0ABP9DPS9_9ACTN</name>